<feature type="transmembrane region" description="Helical" evidence="6">
    <location>
        <begin position="335"/>
        <end position="361"/>
    </location>
</feature>
<proteinExistence type="predicted"/>
<dbReference type="AlphaFoldDB" id="A0A1F7X4K9"/>
<sequence length="395" mass="44397">MIEKLTEIIKEEKSLIQNSFFVFFGTAAGGFIGMITAIALSRILGPHDFGVFKTLTAFFGFFIYLFDFGFQNTLMKYISRYTSAGRKNKIRELIQSLFFFRLIVLVPIVIFSLISKDDIARILLKNQEFSYLIYPAAVYLIISFSDLTRPILIGLQNFRLFSAVNIIVPFASLLILIPSALYLGLPTVIIGFGIAHFIGSLISFGYLINKNYIIKPGKKVFRLPKLIFSYGLPSYFSSIPSYLFFAIIPLLSLFFKQTEIGYYSFALSFYSVAMIVPIGMSQILFPKISSYSENDNRKAVITLKKTLLIYGLVSISEIIGVLLFAKKIISVISPLFLPAVPLVIILILSASILGIGSLYIAYYTARKKLRISLLLNIIVSTTFAIISFYALKFTI</sequence>
<evidence type="ECO:0000256" key="3">
    <source>
        <dbReference type="ARBA" id="ARBA00022692"/>
    </source>
</evidence>
<name>A0A1F7X4K9_9BACT</name>
<keyword evidence="3 6" id="KW-0812">Transmembrane</keyword>
<feature type="transmembrane region" description="Helical" evidence="6">
    <location>
        <begin position="188"/>
        <end position="209"/>
    </location>
</feature>
<comment type="subcellular location">
    <subcellularLocation>
        <location evidence="1">Cell membrane</location>
        <topology evidence="1">Multi-pass membrane protein</topology>
    </subcellularLocation>
</comment>
<evidence type="ECO:0000256" key="4">
    <source>
        <dbReference type="ARBA" id="ARBA00022989"/>
    </source>
</evidence>
<protein>
    <recommendedName>
        <fullName evidence="9">Polysaccharide biosynthesis protein C-terminal domain-containing protein</fullName>
    </recommendedName>
</protein>
<evidence type="ECO:0000256" key="6">
    <source>
        <dbReference type="SAM" id="Phobius"/>
    </source>
</evidence>
<evidence type="ECO:0000256" key="1">
    <source>
        <dbReference type="ARBA" id="ARBA00004651"/>
    </source>
</evidence>
<feature type="transmembrane region" description="Helical" evidence="6">
    <location>
        <begin position="50"/>
        <end position="70"/>
    </location>
</feature>
<feature type="transmembrane region" description="Helical" evidence="6">
    <location>
        <begin position="373"/>
        <end position="391"/>
    </location>
</feature>
<dbReference type="PANTHER" id="PTHR30250:SF11">
    <property type="entry name" value="O-ANTIGEN TRANSPORTER-RELATED"/>
    <property type="match status" value="1"/>
</dbReference>
<evidence type="ECO:0000313" key="8">
    <source>
        <dbReference type="Proteomes" id="UP000179219"/>
    </source>
</evidence>
<feature type="transmembrane region" description="Helical" evidence="6">
    <location>
        <begin position="260"/>
        <end position="286"/>
    </location>
</feature>
<evidence type="ECO:0000256" key="5">
    <source>
        <dbReference type="ARBA" id="ARBA00023136"/>
    </source>
</evidence>
<comment type="caution">
    <text evidence="7">The sequence shown here is derived from an EMBL/GenBank/DDBJ whole genome shotgun (WGS) entry which is preliminary data.</text>
</comment>
<keyword evidence="2" id="KW-1003">Cell membrane</keyword>
<evidence type="ECO:0000313" key="7">
    <source>
        <dbReference type="EMBL" id="OGM10030.1"/>
    </source>
</evidence>
<dbReference type="Pfam" id="PF01943">
    <property type="entry name" value="Polysacc_synt"/>
    <property type="match status" value="1"/>
</dbReference>
<dbReference type="GO" id="GO:0005886">
    <property type="term" value="C:plasma membrane"/>
    <property type="evidence" value="ECO:0007669"/>
    <property type="project" value="UniProtKB-SubCell"/>
</dbReference>
<feature type="transmembrane region" description="Helical" evidence="6">
    <location>
        <begin position="129"/>
        <end position="148"/>
    </location>
</feature>
<dbReference type="Proteomes" id="UP000179219">
    <property type="component" value="Unassembled WGS sequence"/>
</dbReference>
<dbReference type="InterPro" id="IPR050833">
    <property type="entry name" value="Poly_Biosynth_Transport"/>
</dbReference>
<dbReference type="EMBL" id="MGFP01000017">
    <property type="protein sequence ID" value="OGM10030.1"/>
    <property type="molecule type" value="Genomic_DNA"/>
</dbReference>
<feature type="transmembrane region" description="Helical" evidence="6">
    <location>
        <begin position="307"/>
        <end position="329"/>
    </location>
</feature>
<feature type="transmembrane region" description="Helical" evidence="6">
    <location>
        <begin position="160"/>
        <end position="182"/>
    </location>
</feature>
<keyword evidence="4 6" id="KW-1133">Transmembrane helix</keyword>
<gene>
    <name evidence="7" type="ORF">A2159_02965</name>
</gene>
<evidence type="ECO:0000256" key="2">
    <source>
        <dbReference type="ARBA" id="ARBA00022475"/>
    </source>
</evidence>
<evidence type="ECO:0008006" key="9">
    <source>
        <dbReference type="Google" id="ProtNLM"/>
    </source>
</evidence>
<dbReference type="InterPro" id="IPR002797">
    <property type="entry name" value="Polysacc_synth"/>
</dbReference>
<feature type="transmembrane region" description="Helical" evidence="6">
    <location>
        <begin position="20"/>
        <end position="44"/>
    </location>
</feature>
<feature type="transmembrane region" description="Helical" evidence="6">
    <location>
        <begin position="230"/>
        <end position="254"/>
    </location>
</feature>
<feature type="transmembrane region" description="Helical" evidence="6">
    <location>
        <begin position="93"/>
        <end position="114"/>
    </location>
</feature>
<accession>A0A1F7X4K9</accession>
<keyword evidence="5 6" id="KW-0472">Membrane</keyword>
<reference evidence="7 8" key="1">
    <citation type="journal article" date="2016" name="Nat. Commun.">
        <title>Thousands of microbial genomes shed light on interconnected biogeochemical processes in an aquifer system.</title>
        <authorList>
            <person name="Anantharaman K."/>
            <person name="Brown C.T."/>
            <person name="Hug L.A."/>
            <person name="Sharon I."/>
            <person name="Castelle C.J."/>
            <person name="Probst A.J."/>
            <person name="Thomas B.C."/>
            <person name="Singh A."/>
            <person name="Wilkins M.J."/>
            <person name="Karaoz U."/>
            <person name="Brodie E.L."/>
            <person name="Williams K.H."/>
            <person name="Hubbard S.S."/>
            <person name="Banfield J.F."/>
        </authorList>
    </citation>
    <scope>NUCLEOTIDE SEQUENCE [LARGE SCALE GENOMIC DNA]</scope>
</reference>
<dbReference type="PANTHER" id="PTHR30250">
    <property type="entry name" value="PST FAMILY PREDICTED COLANIC ACID TRANSPORTER"/>
    <property type="match status" value="1"/>
</dbReference>
<organism evidence="7 8">
    <name type="scientific">Candidatus Woesebacteria bacterium RBG_13_34_9</name>
    <dbReference type="NCBI Taxonomy" id="1802477"/>
    <lineage>
        <taxon>Bacteria</taxon>
        <taxon>Candidatus Woeseibacteriota</taxon>
    </lineage>
</organism>